<proteinExistence type="predicted"/>
<protein>
    <recommendedName>
        <fullName evidence="3">Response regulator</fullName>
    </recommendedName>
</protein>
<reference evidence="1" key="1">
    <citation type="submission" date="2022-10" db="EMBL/GenBank/DDBJ databases">
        <title>The complete genomes of actinobacterial strains from the NBC collection.</title>
        <authorList>
            <person name="Joergensen T.S."/>
            <person name="Alvarez Arevalo M."/>
            <person name="Sterndorff E.B."/>
            <person name="Faurdal D."/>
            <person name="Vuksanovic O."/>
            <person name="Mourched A.-S."/>
            <person name="Charusanti P."/>
            <person name="Shaw S."/>
            <person name="Blin K."/>
            <person name="Weber T."/>
        </authorList>
    </citation>
    <scope>NUCLEOTIDE SEQUENCE</scope>
    <source>
        <strain evidence="1">NBC_01482</strain>
    </source>
</reference>
<evidence type="ECO:0000313" key="2">
    <source>
        <dbReference type="Proteomes" id="UP001432062"/>
    </source>
</evidence>
<dbReference type="EMBL" id="CP109441">
    <property type="protein sequence ID" value="WUV50414.1"/>
    <property type="molecule type" value="Genomic_DNA"/>
</dbReference>
<gene>
    <name evidence="1" type="ORF">OG563_20755</name>
</gene>
<keyword evidence="2" id="KW-1185">Reference proteome</keyword>
<sequence length="98" mass="10373">MKVLAIGRGPEIVDTATKLLRANGFAAVGTIADAEALRVLDTGEITDLIIGGGVEPDSRAALKQKAADQHVTVHEAKRGGRGIEEYLNDVVIPTLERQ</sequence>
<evidence type="ECO:0000313" key="1">
    <source>
        <dbReference type="EMBL" id="WUV50414.1"/>
    </source>
</evidence>
<accession>A0ABZ1Z4E2</accession>
<evidence type="ECO:0008006" key="3">
    <source>
        <dbReference type="Google" id="ProtNLM"/>
    </source>
</evidence>
<dbReference type="RefSeq" id="WP_327095099.1">
    <property type="nucleotide sequence ID" value="NZ_CP109149.1"/>
</dbReference>
<organism evidence="1 2">
    <name type="scientific">Nocardia vinacea</name>
    <dbReference type="NCBI Taxonomy" id="96468"/>
    <lineage>
        <taxon>Bacteria</taxon>
        <taxon>Bacillati</taxon>
        <taxon>Actinomycetota</taxon>
        <taxon>Actinomycetes</taxon>
        <taxon>Mycobacteriales</taxon>
        <taxon>Nocardiaceae</taxon>
        <taxon>Nocardia</taxon>
    </lineage>
</organism>
<name>A0ABZ1Z4E2_9NOCA</name>
<dbReference type="Proteomes" id="UP001432062">
    <property type="component" value="Chromosome"/>
</dbReference>